<evidence type="ECO:0008006" key="4">
    <source>
        <dbReference type="Google" id="ProtNLM"/>
    </source>
</evidence>
<reference evidence="2 3" key="1">
    <citation type="submission" date="2021-05" db="EMBL/GenBank/DDBJ databases">
        <title>The draft genome of Geobacter chapellei DSM 13688.</title>
        <authorList>
            <person name="Xu Z."/>
            <person name="Masuda Y."/>
            <person name="Itoh H."/>
            <person name="Senoo K."/>
        </authorList>
    </citation>
    <scope>NUCLEOTIDE SEQUENCE [LARGE SCALE GENOMIC DNA]</scope>
    <source>
        <strain evidence="2 3">DSM 13688</strain>
    </source>
</reference>
<proteinExistence type="predicted"/>
<accession>A0ABS5UD46</accession>
<name>A0ABS5UD46_9BACT</name>
<protein>
    <recommendedName>
        <fullName evidence="4">DUF2065 domain-containing protein</fullName>
    </recommendedName>
</protein>
<organism evidence="2 3">
    <name type="scientific">Pelotalea chapellei</name>
    <dbReference type="NCBI Taxonomy" id="44671"/>
    <lineage>
        <taxon>Bacteria</taxon>
        <taxon>Pseudomonadati</taxon>
        <taxon>Thermodesulfobacteriota</taxon>
        <taxon>Desulfuromonadia</taxon>
        <taxon>Geobacterales</taxon>
        <taxon>Geobacteraceae</taxon>
        <taxon>Pelotalea</taxon>
    </lineage>
</organism>
<keyword evidence="1" id="KW-0472">Membrane</keyword>
<comment type="caution">
    <text evidence="2">The sequence shown here is derived from an EMBL/GenBank/DDBJ whole genome shotgun (WGS) entry which is preliminary data.</text>
</comment>
<dbReference type="Proteomes" id="UP000784128">
    <property type="component" value="Unassembled WGS sequence"/>
</dbReference>
<keyword evidence="1" id="KW-1133">Transmembrane helix</keyword>
<evidence type="ECO:0000313" key="3">
    <source>
        <dbReference type="Proteomes" id="UP000784128"/>
    </source>
</evidence>
<feature type="transmembrane region" description="Helical" evidence="1">
    <location>
        <begin position="48"/>
        <end position="66"/>
    </location>
</feature>
<keyword evidence="1" id="KW-0812">Transmembrane</keyword>
<dbReference type="RefSeq" id="WP_214301704.1">
    <property type="nucleotide sequence ID" value="NZ_JAHDYS010000031.1"/>
</dbReference>
<gene>
    <name evidence="2" type="ORF">KJB30_17710</name>
</gene>
<feature type="transmembrane region" description="Helical" evidence="1">
    <location>
        <begin position="20"/>
        <end position="41"/>
    </location>
</feature>
<keyword evidence="3" id="KW-1185">Reference proteome</keyword>
<evidence type="ECO:0000313" key="2">
    <source>
        <dbReference type="EMBL" id="MBT1073620.1"/>
    </source>
</evidence>
<evidence type="ECO:0000256" key="1">
    <source>
        <dbReference type="SAM" id="Phobius"/>
    </source>
</evidence>
<dbReference type="EMBL" id="JAHDYS010000031">
    <property type="protein sequence ID" value="MBT1073620.1"/>
    <property type="molecule type" value="Genomic_DNA"/>
</dbReference>
<sequence>MADPLFHGETAPLFRVAYDGVKMIGFAAVLFGLGPLFLKLVLSRFKPAVRLLFLGFGLIIIGYLLLHKKGFI</sequence>